<evidence type="ECO:0000256" key="6">
    <source>
        <dbReference type="SAM" id="Phobius"/>
    </source>
</evidence>
<dbReference type="AlphaFoldDB" id="A0A2T6AC92"/>
<evidence type="ECO:0000256" key="1">
    <source>
        <dbReference type="ARBA" id="ARBA00004370"/>
    </source>
</evidence>
<keyword evidence="9" id="KW-1185">Reference proteome</keyword>
<dbReference type="Pfam" id="PF04116">
    <property type="entry name" value="FA_hydroxylase"/>
    <property type="match status" value="1"/>
</dbReference>
<proteinExistence type="predicted"/>
<keyword evidence="2 6" id="KW-0812">Transmembrane</keyword>
<evidence type="ECO:0000256" key="3">
    <source>
        <dbReference type="ARBA" id="ARBA00022989"/>
    </source>
</evidence>
<evidence type="ECO:0000256" key="2">
    <source>
        <dbReference type="ARBA" id="ARBA00022692"/>
    </source>
</evidence>
<evidence type="ECO:0000313" key="9">
    <source>
        <dbReference type="Proteomes" id="UP000244224"/>
    </source>
</evidence>
<name>A0A2T6AC92_9RHOB</name>
<accession>A0A2T6AC92</accession>
<feature type="region of interest" description="Disordered" evidence="5">
    <location>
        <begin position="266"/>
        <end position="287"/>
    </location>
</feature>
<keyword evidence="4 6" id="KW-0472">Membrane</keyword>
<dbReference type="PANTHER" id="PTHR11863">
    <property type="entry name" value="STEROL DESATURASE"/>
    <property type="match status" value="1"/>
</dbReference>
<evidence type="ECO:0000313" key="8">
    <source>
        <dbReference type="EMBL" id="PTX41424.1"/>
    </source>
</evidence>
<dbReference type="GO" id="GO:0005506">
    <property type="term" value="F:iron ion binding"/>
    <property type="evidence" value="ECO:0007669"/>
    <property type="project" value="InterPro"/>
</dbReference>
<comment type="subcellular location">
    <subcellularLocation>
        <location evidence="1">Membrane</location>
    </subcellularLocation>
</comment>
<feature type="transmembrane region" description="Helical" evidence="6">
    <location>
        <begin position="6"/>
        <end position="27"/>
    </location>
</feature>
<feature type="domain" description="Fatty acid hydroxylase" evidence="7">
    <location>
        <begin position="93"/>
        <end position="229"/>
    </location>
</feature>
<protein>
    <submittedName>
        <fullName evidence="8">Sterol desaturase/sphingolipid hydroxylase (Fatty acid hydroxylase superfamily)</fullName>
    </submittedName>
</protein>
<evidence type="ECO:0000256" key="5">
    <source>
        <dbReference type="SAM" id="MobiDB-lite"/>
    </source>
</evidence>
<dbReference type="GO" id="GO:0008610">
    <property type="term" value="P:lipid biosynthetic process"/>
    <property type="evidence" value="ECO:0007669"/>
    <property type="project" value="InterPro"/>
</dbReference>
<reference evidence="8 9" key="1">
    <citation type="submission" date="2018-04" db="EMBL/GenBank/DDBJ databases">
        <title>Genomic Encyclopedia of Archaeal and Bacterial Type Strains, Phase II (KMG-II): from individual species to whole genera.</title>
        <authorList>
            <person name="Goeker M."/>
        </authorList>
    </citation>
    <scope>NUCLEOTIDE SEQUENCE [LARGE SCALE GENOMIC DNA]</scope>
    <source>
        <strain evidence="8 9">DSM 21823</strain>
    </source>
</reference>
<feature type="transmembrane region" description="Helical" evidence="6">
    <location>
        <begin position="48"/>
        <end position="73"/>
    </location>
</feature>
<feature type="compositionally biased region" description="Polar residues" evidence="5">
    <location>
        <begin position="276"/>
        <end position="287"/>
    </location>
</feature>
<comment type="caution">
    <text evidence="8">The sequence shown here is derived from an EMBL/GenBank/DDBJ whole genome shotgun (WGS) entry which is preliminary data.</text>
</comment>
<keyword evidence="3 6" id="KW-1133">Transmembrane helix</keyword>
<sequence length="287" mass="32361">MSETILATEATIRLAIFLGVLAGMALWEVAAPRRRREIPRVIRWTNNLALVVVDTVILRLSFPILAVGLAVMAEDRGWGLFNNLDVPVWVAIIVSMLLLDLAIYLQHVMFHAVPGLWRLHRMHHADLDFDATTGLRFHPVEILISMGIKLAVVAALGPPAVAVLLFEVILNATALFNHANIDLPRPVDRVLRLIVVTPDMHRVHHSTDPRETNSNYGFNLPWWDRLLGTYIAQPAKGHEGMEIGIEQFRTRRDLWLDRMLVQPLRGPASGHALDPRNTTRSPQNDRK</sequence>
<dbReference type="InterPro" id="IPR006694">
    <property type="entry name" value="Fatty_acid_hydroxylase"/>
</dbReference>
<gene>
    <name evidence="8" type="ORF">C8N34_12928</name>
</gene>
<dbReference type="OrthoDB" id="9770329at2"/>
<feature type="transmembrane region" description="Helical" evidence="6">
    <location>
        <begin position="88"/>
        <end position="113"/>
    </location>
</feature>
<dbReference type="GO" id="GO:0016491">
    <property type="term" value="F:oxidoreductase activity"/>
    <property type="evidence" value="ECO:0007669"/>
    <property type="project" value="InterPro"/>
</dbReference>
<organism evidence="8 9">
    <name type="scientific">Gemmobacter caeni</name>
    <dbReference type="NCBI Taxonomy" id="589035"/>
    <lineage>
        <taxon>Bacteria</taxon>
        <taxon>Pseudomonadati</taxon>
        <taxon>Pseudomonadota</taxon>
        <taxon>Alphaproteobacteria</taxon>
        <taxon>Rhodobacterales</taxon>
        <taxon>Paracoccaceae</taxon>
        <taxon>Gemmobacter</taxon>
    </lineage>
</organism>
<dbReference type="RefSeq" id="WP_108130785.1">
    <property type="nucleotide sequence ID" value="NZ_QBKP01000029.1"/>
</dbReference>
<dbReference type="EMBL" id="QBKP01000029">
    <property type="protein sequence ID" value="PTX41424.1"/>
    <property type="molecule type" value="Genomic_DNA"/>
</dbReference>
<dbReference type="Proteomes" id="UP000244224">
    <property type="component" value="Unassembled WGS sequence"/>
</dbReference>
<evidence type="ECO:0000256" key="4">
    <source>
        <dbReference type="ARBA" id="ARBA00023136"/>
    </source>
</evidence>
<evidence type="ECO:0000259" key="7">
    <source>
        <dbReference type="Pfam" id="PF04116"/>
    </source>
</evidence>
<dbReference type="GO" id="GO:0016020">
    <property type="term" value="C:membrane"/>
    <property type="evidence" value="ECO:0007669"/>
    <property type="project" value="UniProtKB-SubCell"/>
</dbReference>
<dbReference type="InterPro" id="IPR050307">
    <property type="entry name" value="Sterol_Desaturase_Related"/>
</dbReference>